<dbReference type="RefSeq" id="WP_150041034.1">
    <property type="nucleotide sequence ID" value="NZ_OW485605.1"/>
</dbReference>
<proteinExistence type="predicted"/>
<name>A0A5M6IU07_9PROT</name>
<organism evidence="1 2">
    <name type="scientific">Rhodovastum atsumiense</name>
    <dbReference type="NCBI Taxonomy" id="504468"/>
    <lineage>
        <taxon>Bacteria</taxon>
        <taxon>Pseudomonadati</taxon>
        <taxon>Pseudomonadota</taxon>
        <taxon>Alphaproteobacteria</taxon>
        <taxon>Acetobacterales</taxon>
        <taxon>Acetobacteraceae</taxon>
        <taxon>Rhodovastum</taxon>
    </lineage>
</organism>
<protein>
    <submittedName>
        <fullName evidence="1">Uncharacterized protein</fullName>
    </submittedName>
</protein>
<evidence type="ECO:0000313" key="2">
    <source>
        <dbReference type="Proteomes" id="UP000325255"/>
    </source>
</evidence>
<evidence type="ECO:0000313" key="1">
    <source>
        <dbReference type="EMBL" id="KAA5611800.1"/>
    </source>
</evidence>
<keyword evidence="2" id="KW-1185">Reference proteome</keyword>
<dbReference type="Proteomes" id="UP000325255">
    <property type="component" value="Unassembled WGS sequence"/>
</dbReference>
<dbReference type="AlphaFoldDB" id="A0A5M6IU07"/>
<accession>A0A5M6IU07</accession>
<sequence length="102" mass="11364">MADFDRWRDVPPGYLTRTQWRREGRDVLLGEQPDHRVAVQGGFNAALWREGQTRPFGGRAADIAAARRQADEQARWAAYDARVATVLAALPTPRCMGGDRAA</sequence>
<comment type="caution">
    <text evidence="1">The sequence shown here is derived from an EMBL/GenBank/DDBJ whole genome shotgun (WGS) entry which is preliminary data.</text>
</comment>
<dbReference type="EMBL" id="VWPK01000017">
    <property type="protein sequence ID" value="KAA5611800.1"/>
    <property type="molecule type" value="Genomic_DNA"/>
</dbReference>
<reference evidence="1 2" key="1">
    <citation type="submission" date="2019-09" db="EMBL/GenBank/DDBJ databases">
        <title>Genome sequence of Rhodovastum atsumiense, a diverse member of the Acetobacteraceae family of non-sulfur purple photosynthetic bacteria.</title>
        <authorList>
            <person name="Meyer T."/>
            <person name="Kyndt J."/>
        </authorList>
    </citation>
    <scope>NUCLEOTIDE SEQUENCE [LARGE SCALE GENOMIC DNA]</scope>
    <source>
        <strain evidence="1 2">DSM 21279</strain>
    </source>
</reference>
<gene>
    <name evidence="1" type="ORF">F1189_12225</name>
</gene>